<evidence type="ECO:0000256" key="6">
    <source>
        <dbReference type="ARBA" id="ARBA00022729"/>
    </source>
</evidence>
<dbReference type="OrthoDB" id="5332150at2"/>
<dbReference type="InterPro" id="IPR039426">
    <property type="entry name" value="TonB-dep_rcpt-like"/>
</dbReference>
<evidence type="ECO:0000256" key="9">
    <source>
        <dbReference type="ARBA" id="ARBA00023237"/>
    </source>
</evidence>
<protein>
    <submittedName>
        <fullName evidence="15">Fe transport outer membrane receptor protein</fullName>
    </submittedName>
</protein>
<keyword evidence="15" id="KW-0675">Receptor</keyword>
<dbReference type="PANTHER" id="PTHR30069">
    <property type="entry name" value="TONB-DEPENDENT OUTER MEMBRANE RECEPTOR"/>
    <property type="match status" value="1"/>
</dbReference>
<name>K4KPJ4_SIMAS</name>
<evidence type="ECO:0000256" key="11">
    <source>
        <dbReference type="PROSITE-ProRule" id="PRU10144"/>
    </source>
</evidence>
<dbReference type="GO" id="GO:0015344">
    <property type="term" value="F:siderophore uptake transmembrane transporter activity"/>
    <property type="evidence" value="ECO:0007669"/>
    <property type="project" value="TreeGrafter"/>
</dbReference>
<dbReference type="AlphaFoldDB" id="K4KPJ4"/>
<dbReference type="InterPro" id="IPR037066">
    <property type="entry name" value="Plug_dom_sf"/>
</dbReference>
<dbReference type="GO" id="GO:0044718">
    <property type="term" value="P:siderophore transmembrane transport"/>
    <property type="evidence" value="ECO:0007669"/>
    <property type="project" value="TreeGrafter"/>
</dbReference>
<keyword evidence="6" id="KW-0732">Signal</keyword>
<dbReference type="InterPro" id="IPR036942">
    <property type="entry name" value="Beta-barrel_TonB_sf"/>
</dbReference>
<dbReference type="Gene3D" id="2.40.170.20">
    <property type="entry name" value="TonB-dependent receptor, beta-barrel domain"/>
    <property type="match status" value="1"/>
</dbReference>
<dbReference type="RefSeq" id="WP_016389603.1">
    <property type="nucleotide sequence ID" value="NC_018868.3"/>
</dbReference>
<dbReference type="EMBL" id="CP003746">
    <property type="protein sequence ID" value="AFV00044.2"/>
    <property type="molecule type" value="Genomic_DNA"/>
</dbReference>
<evidence type="ECO:0000256" key="2">
    <source>
        <dbReference type="ARBA" id="ARBA00009810"/>
    </source>
</evidence>
<evidence type="ECO:0000256" key="8">
    <source>
        <dbReference type="ARBA" id="ARBA00023136"/>
    </source>
</evidence>
<dbReference type="PROSITE" id="PS52016">
    <property type="entry name" value="TONB_DEPENDENT_REC_3"/>
    <property type="match status" value="1"/>
</dbReference>
<evidence type="ECO:0000256" key="12">
    <source>
        <dbReference type="RuleBase" id="RU003357"/>
    </source>
</evidence>
<evidence type="ECO:0000256" key="1">
    <source>
        <dbReference type="ARBA" id="ARBA00004571"/>
    </source>
</evidence>
<accession>K4KPJ4</accession>
<organism evidence="15 16">
    <name type="scientific">Simiduia agarivorans (strain DSM 21679 / JCM 13881 / BCRC 17597 / SA1)</name>
    <dbReference type="NCBI Taxonomy" id="1117647"/>
    <lineage>
        <taxon>Bacteria</taxon>
        <taxon>Pseudomonadati</taxon>
        <taxon>Pseudomonadota</taxon>
        <taxon>Gammaproteobacteria</taxon>
        <taxon>Cellvibrionales</taxon>
        <taxon>Cellvibrionaceae</taxon>
        <taxon>Simiduia</taxon>
    </lineage>
</organism>
<evidence type="ECO:0000256" key="7">
    <source>
        <dbReference type="ARBA" id="ARBA00023077"/>
    </source>
</evidence>
<evidence type="ECO:0000259" key="14">
    <source>
        <dbReference type="Pfam" id="PF07715"/>
    </source>
</evidence>
<sequence>MNTQGFAIGLMAAAIAGQVWGNTDPVAATATDGQDSMETVQVWATRVKSSSVYLGETQIVTRQADHLSELMRDIPGVDIGGTHSVNQRINIRGLDDRNLNITIDGARQNNYLFHHMGNLLVNPDILRSVDVDVGANSVLAGALGGAVRFETKSAADLLQGASFGARAQLGYNTNAASSGSLTAYGKLTDNTDLLGYINQIDRRNFKDGNGTEILGNDGRQMNGLVKFGVDLNPDHRLTLTYDRYDDRGDYTPRPDMGVATNSSISGDVLFDTEFGRQTLNLGYRGALGDAGELVINGYQARYTLWRDEENLYGTGEVEGRADNTGVVLLATQDLHWGLDHALTLGAEWNDYQTEYIEEGAALGAESQDARAIYLQDRLSLTDSVFLTPGVRYDQIRNDSVNGNETYGDWSFALAAEWHLTQGLQLLASSTEVFKAPELTEVLVGAGFGKPANPDLKAEQARNDQIGVQFSRDAILGADQFTAGFNLFRTHIDNAIQYSTRTGDSNVGKVDIDGGELSLVYAVGQFNALFTYARSRSDTHGQTASGTLEREVGDSVGLELAYTLAEWDLVWTSRLIEDEPSQDKPGYDIHNVSLRWQPAAIDGLYLVAGVDNIFNAQYTSHASRVGESNHPRFGHLVLNDYEPGRNVKLTASYSF</sequence>
<keyword evidence="4 10" id="KW-1134">Transmembrane beta strand</keyword>
<keyword evidence="5 10" id="KW-0812">Transmembrane</keyword>
<dbReference type="InterPro" id="IPR012910">
    <property type="entry name" value="Plug_dom"/>
</dbReference>
<evidence type="ECO:0000313" key="15">
    <source>
        <dbReference type="EMBL" id="AFV00044.2"/>
    </source>
</evidence>
<feature type="domain" description="TonB-dependent receptor plug" evidence="14">
    <location>
        <begin position="52"/>
        <end position="145"/>
    </location>
</feature>
<dbReference type="InterPro" id="IPR000531">
    <property type="entry name" value="Beta-barrel_TonB"/>
</dbReference>
<dbReference type="PROSITE" id="PS01156">
    <property type="entry name" value="TONB_DEPENDENT_REC_2"/>
    <property type="match status" value="1"/>
</dbReference>
<evidence type="ECO:0000256" key="4">
    <source>
        <dbReference type="ARBA" id="ARBA00022452"/>
    </source>
</evidence>
<keyword evidence="3 10" id="KW-0813">Transport</keyword>
<dbReference type="Pfam" id="PF07715">
    <property type="entry name" value="Plug"/>
    <property type="match status" value="1"/>
</dbReference>
<keyword evidence="9 10" id="KW-0998">Cell outer membrane</keyword>
<feature type="domain" description="TonB-dependent receptor-like beta-barrel" evidence="13">
    <location>
        <begin position="231"/>
        <end position="612"/>
    </location>
</feature>
<dbReference type="GO" id="GO:0009279">
    <property type="term" value="C:cell outer membrane"/>
    <property type="evidence" value="ECO:0007669"/>
    <property type="project" value="UniProtKB-SubCell"/>
</dbReference>
<gene>
    <name evidence="15" type="ordered locus">M5M_14535</name>
</gene>
<dbReference type="Pfam" id="PF00593">
    <property type="entry name" value="TonB_dep_Rec_b-barrel"/>
    <property type="match status" value="1"/>
</dbReference>
<comment type="subcellular location">
    <subcellularLocation>
        <location evidence="1 10">Cell outer membrane</location>
        <topology evidence="1 10">Multi-pass membrane protein</topology>
    </subcellularLocation>
</comment>
<dbReference type="KEGG" id="saga:M5M_14535"/>
<keyword evidence="8 10" id="KW-0472">Membrane</keyword>
<evidence type="ECO:0000256" key="10">
    <source>
        <dbReference type="PROSITE-ProRule" id="PRU01360"/>
    </source>
</evidence>
<evidence type="ECO:0000256" key="3">
    <source>
        <dbReference type="ARBA" id="ARBA00022448"/>
    </source>
</evidence>
<keyword evidence="7 12" id="KW-0798">TonB box</keyword>
<dbReference type="STRING" id="1117647.M5M_14535"/>
<comment type="similarity">
    <text evidence="2 10 12">Belongs to the TonB-dependent receptor family.</text>
</comment>
<evidence type="ECO:0000256" key="5">
    <source>
        <dbReference type="ARBA" id="ARBA00022692"/>
    </source>
</evidence>
<evidence type="ECO:0000313" key="16">
    <source>
        <dbReference type="Proteomes" id="UP000000466"/>
    </source>
</evidence>
<dbReference type="InterPro" id="IPR010917">
    <property type="entry name" value="TonB_rcpt_CS"/>
</dbReference>
<feature type="short sequence motif" description="TonB C-terminal box" evidence="11">
    <location>
        <begin position="637"/>
        <end position="654"/>
    </location>
</feature>
<keyword evidence="16" id="KW-1185">Reference proteome</keyword>
<proteinExistence type="inferred from homology"/>
<dbReference type="SUPFAM" id="SSF56935">
    <property type="entry name" value="Porins"/>
    <property type="match status" value="1"/>
</dbReference>
<dbReference type="HOGENOM" id="CLU_008287_19_4_6"/>
<evidence type="ECO:0000259" key="13">
    <source>
        <dbReference type="Pfam" id="PF00593"/>
    </source>
</evidence>
<dbReference type="eggNOG" id="COG4771">
    <property type="taxonomic scope" value="Bacteria"/>
</dbReference>
<dbReference type="CDD" id="cd01347">
    <property type="entry name" value="ligand_gated_channel"/>
    <property type="match status" value="1"/>
</dbReference>
<dbReference type="PANTHER" id="PTHR30069:SF41">
    <property type="entry name" value="HEME_HEMOPEXIN UTILIZATION PROTEIN C"/>
    <property type="match status" value="1"/>
</dbReference>
<dbReference type="Proteomes" id="UP000000466">
    <property type="component" value="Chromosome"/>
</dbReference>
<dbReference type="Gene3D" id="2.170.130.10">
    <property type="entry name" value="TonB-dependent receptor, plug domain"/>
    <property type="match status" value="1"/>
</dbReference>
<reference evidence="15 16" key="1">
    <citation type="journal article" date="2013" name="Genome Announc.">
        <title>Complete genome sequence of Simiduia agarivorans SA1(T), a marine bacterium able to degrade a variety of polysaccharides.</title>
        <authorList>
            <person name="Lin S.Y."/>
            <person name="Shieh W.Y."/>
            <person name="Chen J.S."/>
            <person name="Tang S.L."/>
        </authorList>
    </citation>
    <scope>NUCLEOTIDE SEQUENCE [LARGE SCALE GENOMIC DNA]</scope>
    <source>
        <strain evidence="16">DSM 21679 / JCM 13881 / BCRC 17597 / SA1</strain>
    </source>
</reference>